<evidence type="ECO:0000256" key="1">
    <source>
        <dbReference type="ARBA" id="ARBA00006226"/>
    </source>
</evidence>
<dbReference type="PANTHER" id="PTHR33755:SF9">
    <property type="entry name" value="TOXIN PARE1"/>
    <property type="match status" value="1"/>
</dbReference>
<comment type="caution">
    <text evidence="4">The sequence shown here is derived from an EMBL/GenBank/DDBJ whole genome shotgun (WGS) entry which is preliminary data.</text>
</comment>
<keyword evidence="5" id="KW-1185">Reference proteome</keyword>
<dbReference type="EMBL" id="JBHRTR010000025">
    <property type="protein sequence ID" value="MFC3227711.1"/>
    <property type="molecule type" value="Genomic_DNA"/>
</dbReference>
<gene>
    <name evidence="4" type="ORF">ACFOGJ_10740</name>
</gene>
<evidence type="ECO:0000256" key="3">
    <source>
        <dbReference type="PIRNR" id="PIRNR029218"/>
    </source>
</evidence>
<dbReference type="InterPro" id="IPR035093">
    <property type="entry name" value="RelE/ParE_toxin_dom_sf"/>
</dbReference>
<dbReference type="InterPro" id="IPR051803">
    <property type="entry name" value="TA_system_RelE-like_toxin"/>
</dbReference>
<protein>
    <recommendedName>
        <fullName evidence="3">Toxin</fullName>
    </recommendedName>
</protein>
<name>A0ABV7KZE0_9PROT</name>
<sequence length="98" mass="11281">MRKIEFADEARDDLRKIAAYTIEYWGKAQARRYLDGLRATCAEIAAMPGLGKDVSWAAAGLRSFPCQSRVIYYRPEPQRILVLAIVHRRQDPTRRFPA</sequence>
<reference evidence="5" key="1">
    <citation type="journal article" date="2019" name="Int. J. Syst. Evol. Microbiol.">
        <title>The Global Catalogue of Microorganisms (GCM) 10K type strain sequencing project: providing services to taxonomists for standard genome sequencing and annotation.</title>
        <authorList>
            <consortium name="The Broad Institute Genomics Platform"/>
            <consortium name="The Broad Institute Genome Sequencing Center for Infectious Disease"/>
            <person name="Wu L."/>
            <person name="Ma J."/>
        </authorList>
    </citation>
    <scope>NUCLEOTIDE SEQUENCE [LARGE SCALE GENOMIC DNA]</scope>
    <source>
        <strain evidence="5">KCTC 42964</strain>
    </source>
</reference>
<dbReference type="Gene3D" id="3.30.2310.20">
    <property type="entry name" value="RelE-like"/>
    <property type="match status" value="1"/>
</dbReference>
<evidence type="ECO:0000313" key="5">
    <source>
        <dbReference type="Proteomes" id="UP001595528"/>
    </source>
</evidence>
<dbReference type="InterPro" id="IPR007712">
    <property type="entry name" value="RelE/ParE_toxin"/>
</dbReference>
<proteinExistence type="inferred from homology"/>
<dbReference type="PIRSF" id="PIRSF029218">
    <property type="entry name" value="ParE"/>
    <property type="match status" value="1"/>
</dbReference>
<dbReference type="Proteomes" id="UP001595528">
    <property type="component" value="Unassembled WGS sequence"/>
</dbReference>
<organism evidence="4 5">
    <name type="scientific">Marinibaculum pumilum</name>
    <dbReference type="NCBI Taxonomy" id="1766165"/>
    <lineage>
        <taxon>Bacteria</taxon>
        <taxon>Pseudomonadati</taxon>
        <taxon>Pseudomonadota</taxon>
        <taxon>Alphaproteobacteria</taxon>
        <taxon>Rhodospirillales</taxon>
        <taxon>Rhodospirillaceae</taxon>
        <taxon>Marinibaculum</taxon>
    </lineage>
</organism>
<evidence type="ECO:0000256" key="2">
    <source>
        <dbReference type="ARBA" id="ARBA00022649"/>
    </source>
</evidence>
<comment type="similarity">
    <text evidence="1 3">Belongs to the RelE toxin family.</text>
</comment>
<accession>A0ABV7KZE0</accession>
<dbReference type="Pfam" id="PF05016">
    <property type="entry name" value="ParE_toxin"/>
    <property type="match status" value="1"/>
</dbReference>
<dbReference type="InterPro" id="IPR028344">
    <property type="entry name" value="ParE1/4"/>
</dbReference>
<keyword evidence="2" id="KW-1277">Toxin-antitoxin system</keyword>
<dbReference type="RefSeq" id="WP_379900114.1">
    <property type="nucleotide sequence ID" value="NZ_JBHRTR010000025.1"/>
</dbReference>
<dbReference type="PANTHER" id="PTHR33755">
    <property type="entry name" value="TOXIN PARE1-RELATED"/>
    <property type="match status" value="1"/>
</dbReference>
<evidence type="ECO:0000313" key="4">
    <source>
        <dbReference type="EMBL" id="MFC3227711.1"/>
    </source>
</evidence>